<evidence type="ECO:0000313" key="4">
    <source>
        <dbReference type="Proteomes" id="UP000184533"/>
    </source>
</evidence>
<accession>A0A0F5LWM1</accession>
<dbReference type="OrthoDB" id="7950669at2"/>
<dbReference type="EMBL" id="FQVC01000022">
    <property type="protein sequence ID" value="SHG00906.1"/>
    <property type="molecule type" value="Genomic_DNA"/>
</dbReference>
<reference evidence="2 4" key="2">
    <citation type="submission" date="2016-11" db="EMBL/GenBank/DDBJ databases">
        <authorList>
            <person name="Jaros S."/>
            <person name="Januszkiewicz K."/>
            <person name="Wedrychowicz H."/>
        </authorList>
    </citation>
    <scope>NUCLEOTIDE SEQUENCE [LARGE SCALE GENOMIC DNA]</scope>
    <source>
        <strain evidence="2 4">DSM 17137</strain>
    </source>
</reference>
<dbReference type="STRING" id="1121477.SAMN02745223_04132"/>
<dbReference type="PATRIC" id="fig|1121477.3.peg.2015"/>
<organism evidence="1 3">
    <name type="scientific">Devosia limi DSM 17137</name>
    <dbReference type="NCBI Taxonomy" id="1121477"/>
    <lineage>
        <taxon>Bacteria</taxon>
        <taxon>Pseudomonadati</taxon>
        <taxon>Pseudomonadota</taxon>
        <taxon>Alphaproteobacteria</taxon>
        <taxon>Hyphomicrobiales</taxon>
        <taxon>Devosiaceae</taxon>
        <taxon>Devosia</taxon>
    </lineage>
</organism>
<dbReference type="Proteomes" id="UP000033608">
    <property type="component" value="Unassembled WGS sequence"/>
</dbReference>
<evidence type="ECO:0000313" key="3">
    <source>
        <dbReference type="Proteomes" id="UP000033608"/>
    </source>
</evidence>
<proteinExistence type="predicted"/>
<name>A0A0F5LWM1_9HYPH</name>
<gene>
    <name evidence="2" type="ORF">SAMN02745223_04132</name>
    <name evidence="1" type="ORF">VW29_04685</name>
</gene>
<reference evidence="1 3" key="1">
    <citation type="submission" date="2015-03" db="EMBL/GenBank/DDBJ databases">
        <authorList>
            <person name="Hassan Y.I."/>
            <person name="Lepp D."/>
            <person name="Zhou T."/>
        </authorList>
    </citation>
    <scope>NUCLEOTIDE SEQUENCE [LARGE SCALE GENOMIC DNA]</scope>
    <source>
        <strain evidence="1 3">DSM 17137</strain>
    </source>
</reference>
<dbReference type="RefSeq" id="WP_046134136.1">
    <property type="nucleotide sequence ID" value="NZ_FQVC01000022.1"/>
</dbReference>
<protein>
    <submittedName>
        <fullName evidence="1">Uncharacterized protein</fullName>
    </submittedName>
</protein>
<dbReference type="EMBL" id="LAJF01000042">
    <property type="protein sequence ID" value="KKB86032.1"/>
    <property type="molecule type" value="Genomic_DNA"/>
</dbReference>
<keyword evidence="3" id="KW-1185">Reference proteome</keyword>
<sequence>MTEKTANLEIRLRLKGGSGPNSNWQWEIVDAQGGIVKSGSAMGPEHKAFATARQFKDKLIKAEAKAR</sequence>
<evidence type="ECO:0000313" key="1">
    <source>
        <dbReference type="EMBL" id="KKB86032.1"/>
    </source>
</evidence>
<evidence type="ECO:0000313" key="2">
    <source>
        <dbReference type="EMBL" id="SHG00906.1"/>
    </source>
</evidence>
<dbReference type="AlphaFoldDB" id="A0A0F5LWM1"/>
<dbReference type="Proteomes" id="UP000184533">
    <property type="component" value="Unassembled WGS sequence"/>
</dbReference>